<gene>
    <name evidence="4" type="ORF">H8K36_07065</name>
</gene>
<keyword evidence="2" id="KW-0732">Signal</keyword>
<accession>A0A923HNT5</accession>
<feature type="domain" description="YCII-related" evidence="3">
    <location>
        <begin position="52"/>
        <end position="128"/>
    </location>
</feature>
<feature type="signal peptide" evidence="2">
    <location>
        <begin position="1"/>
        <end position="21"/>
    </location>
</feature>
<evidence type="ECO:0000256" key="2">
    <source>
        <dbReference type="SAM" id="SignalP"/>
    </source>
</evidence>
<evidence type="ECO:0000256" key="1">
    <source>
        <dbReference type="ARBA" id="ARBA00007689"/>
    </source>
</evidence>
<evidence type="ECO:0000259" key="3">
    <source>
        <dbReference type="Pfam" id="PF03795"/>
    </source>
</evidence>
<reference evidence="4" key="1">
    <citation type="submission" date="2020-08" db="EMBL/GenBank/DDBJ databases">
        <title>Novel species isolated from subtropical streams in China.</title>
        <authorList>
            <person name="Lu H."/>
        </authorList>
    </citation>
    <scope>NUCLEOTIDE SEQUENCE</scope>
    <source>
        <strain evidence="4">LX22W</strain>
    </source>
</reference>
<sequence>MPFHQCSLLVSTLLLSTPLLAQDAPKPAAQTFDPQLAQQLGADSRGMRQYVLVVLKTGPKKVPAGKERDEMFAGHFANMQRLSDAGKLALAGPFDGKEGWRGLFIFAVNNIDEARELTATDPVIMQGEMVAEFHPWYGSAAVMEIPKIHPKLVEKK</sequence>
<dbReference type="AlphaFoldDB" id="A0A923HNT5"/>
<dbReference type="RefSeq" id="WP_186914431.1">
    <property type="nucleotide sequence ID" value="NZ_JACOFZ010000001.1"/>
</dbReference>
<dbReference type="InterPro" id="IPR011008">
    <property type="entry name" value="Dimeric_a/b-barrel"/>
</dbReference>
<dbReference type="EMBL" id="JACOFZ010000001">
    <property type="protein sequence ID" value="MBC3881123.1"/>
    <property type="molecule type" value="Genomic_DNA"/>
</dbReference>
<dbReference type="InterPro" id="IPR005545">
    <property type="entry name" value="YCII"/>
</dbReference>
<dbReference type="Proteomes" id="UP000627446">
    <property type="component" value="Unassembled WGS sequence"/>
</dbReference>
<keyword evidence="5" id="KW-1185">Reference proteome</keyword>
<dbReference type="SUPFAM" id="SSF54909">
    <property type="entry name" value="Dimeric alpha+beta barrel"/>
    <property type="match status" value="1"/>
</dbReference>
<dbReference type="Gene3D" id="3.30.70.1060">
    <property type="entry name" value="Dimeric alpha+beta barrel"/>
    <property type="match status" value="1"/>
</dbReference>
<evidence type="ECO:0000313" key="4">
    <source>
        <dbReference type="EMBL" id="MBC3881123.1"/>
    </source>
</evidence>
<protein>
    <recommendedName>
        <fullName evidence="3">YCII-related domain-containing protein</fullName>
    </recommendedName>
</protein>
<name>A0A923HNT5_9BURK</name>
<evidence type="ECO:0000313" key="5">
    <source>
        <dbReference type="Proteomes" id="UP000627446"/>
    </source>
</evidence>
<comment type="similarity">
    <text evidence="1">Belongs to the YciI family.</text>
</comment>
<organism evidence="4 5">
    <name type="scientific">Undibacterium nitidum</name>
    <dbReference type="NCBI Taxonomy" id="2762298"/>
    <lineage>
        <taxon>Bacteria</taxon>
        <taxon>Pseudomonadati</taxon>
        <taxon>Pseudomonadota</taxon>
        <taxon>Betaproteobacteria</taxon>
        <taxon>Burkholderiales</taxon>
        <taxon>Oxalobacteraceae</taxon>
        <taxon>Undibacterium</taxon>
    </lineage>
</organism>
<feature type="chain" id="PRO_5037035039" description="YCII-related domain-containing protein" evidence="2">
    <location>
        <begin position="22"/>
        <end position="156"/>
    </location>
</feature>
<dbReference type="Pfam" id="PF03795">
    <property type="entry name" value="YCII"/>
    <property type="match status" value="1"/>
</dbReference>
<proteinExistence type="inferred from homology"/>
<comment type="caution">
    <text evidence="4">The sequence shown here is derived from an EMBL/GenBank/DDBJ whole genome shotgun (WGS) entry which is preliminary data.</text>
</comment>